<gene>
    <name evidence="1" type="ORF">DA092_01605</name>
</gene>
<dbReference type="EMBL" id="PZOJ01000002">
    <property type="protein sequence ID" value="TMX78516.1"/>
    <property type="molecule type" value="Genomic_DNA"/>
</dbReference>
<reference evidence="1" key="1">
    <citation type="submission" date="2018-03" db="EMBL/GenBank/DDBJ databases">
        <title>Genomic characterization of a polymicrobial infection associated with a disease outbreak in Pacific white shrimp (Litopenaeus vannamei).</title>
        <authorList>
            <person name="Turner J.W."/>
            <person name="Bachand P.T."/>
            <person name="Tallman J."/>
            <person name="Elledge N.C."/>
            <person name="Pinnell L.J."/>
            <person name="Laughlin R.C."/>
            <person name="Zimba P.V."/>
        </authorList>
    </citation>
    <scope>NUCLEOTIDE SEQUENCE</scope>
    <source>
        <strain evidence="1">Hep-2b-22</strain>
    </source>
</reference>
<name>A0ACD3T1J5_PHODM</name>
<proteinExistence type="predicted"/>
<organism evidence="1 2">
    <name type="scientific">Photobacterium damselae</name>
    <dbReference type="NCBI Taxonomy" id="38293"/>
    <lineage>
        <taxon>Bacteria</taxon>
        <taxon>Pseudomonadati</taxon>
        <taxon>Pseudomonadota</taxon>
        <taxon>Gammaproteobacteria</taxon>
        <taxon>Vibrionales</taxon>
        <taxon>Vibrionaceae</taxon>
        <taxon>Photobacterium</taxon>
    </lineage>
</organism>
<comment type="caution">
    <text evidence="1">The sequence shown here is derived from an EMBL/GenBank/DDBJ whole genome shotgun (WGS) entry which is preliminary data.</text>
</comment>
<accession>A0ACD3T1J5</accession>
<evidence type="ECO:0000313" key="1">
    <source>
        <dbReference type="EMBL" id="TMX78516.1"/>
    </source>
</evidence>
<keyword evidence="2" id="KW-1185">Reference proteome</keyword>
<sequence>MDIQYTFFSAYLFIGILFDFVSVLIPSKWMALLAKSPALFVGYFMSGTHYADLMSLMSPFASKRDKG</sequence>
<protein>
    <submittedName>
        <fullName evidence="1">Uncharacterized protein</fullName>
    </submittedName>
</protein>
<evidence type="ECO:0000313" key="2">
    <source>
        <dbReference type="Proteomes" id="UP000718715"/>
    </source>
</evidence>
<dbReference type="Proteomes" id="UP000718715">
    <property type="component" value="Unassembled WGS sequence"/>
</dbReference>